<feature type="transmembrane region" description="Helical" evidence="1">
    <location>
        <begin position="259"/>
        <end position="279"/>
    </location>
</feature>
<keyword evidence="1" id="KW-1133">Transmembrane helix</keyword>
<dbReference type="Pfam" id="PF09913">
    <property type="entry name" value="DUF2142"/>
    <property type="match status" value="1"/>
</dbReference>
<protein>
    <submittedName>
        <fullName evidence="2">DUF2142 domain-containing protein</fullName>
    </submittedName>
</protein>
<comment type="caution">
    <text evidence="2">The sequence shown here is derived from an EMBL/GenBank/DDBJ whole genome shotgun (WGS) entry which is preliminary data.</text>
</comment>
<feature type="transmembrane region" description="Helical" evidence="1">
    <location>
        <begin position="235"/>
        <end position="252"/>
    </location>
</feature>
<feature type="transmembrane region" description="Helical" evidence="1">
    <location>
        <begin position="334"/>
        <end position="351"/>
    </location>
</feature>
<feature type="transmembrane region" description="Helical" evidence="1">
    <location>
        <begin position="419"/>
        <end position="439"/>
    </location>
</feature>
<feature type="transmembrane region" description="Helical" evidence="1">
    <location>
        <begin position="213"/>
        <end position="229"/>
    </location>
</feature>
<dbReference type="RefSeq" id="WP_160877605.1">
    <property type="nucleotide sequence ID" value="NZ_WUEK01000005.1"/>
</dbReference>
<evidence type="ECO:0000256" key="1">
    <source>
        <dbReference type="SAM" id="Phobius"/>
    </source>
</evidence>
<organism evidence="2 3">
    <name type="scientific">Nocardioides flavescens</name>
    <dbReference type="NCBI Taxonomy" id="2691959"/>
    <lineage>
        <taxon>Bacteria</taxon>
        <taxon>Bacillati</taxon>
        <taxon>Actinomycetota</taxon>
        <taxon>Actinomycetes</taxon>
        <taxon>Propionibacteriales</taxon>
        <taxon>Nocardioidaceae</taxon>
        <taxon>Nocardioides</taxon>
    </lineage>
</organism>
<dbReference type="InterPro" id="IPR018674">
    <property type="entry name" value="DUF2142_membrane"/>
</dbReference>
<feature type="transmembrane region" description="Helical" evidence="1">
    <location>
        <begin position="395"/>
        <end position="412"/>
    </location>
</feature>
<sequence length="506" mass="52525">MHDATHRSRSSIGVAVVAFCAAILSAVAWALASAPGSSPDDNFHLPSIWCAHGEAAGRCESVPGDPDARAVPAAISGVQICFNFDAAESARCQQEVIAAAGDDISVGVGNWQGSYPPVYYWLQGLWVTSAPMVSVVLMRIFSALVVIAVLGALVALVPSTMRPAAVLPLLVSSVPLGLSLISSTNPSGWGIVGPASVLVALHAAFATTGRRRAALCGMAVIATFVGAGARADACLFTAMAVVLVFILNGRRLARQPAPVVTGVVAVGIAAVLFLGAGQASAVTGGLASEQVLGEASQMSTLELLWSNLTQMPTLWTGFLGSGPLGRMGWLDTPVPPLVGFLSGGVLLTTAVRCLHRAPFAHAIALGLSLASLIVYPSYVLVRGDLVVGQGMQPRYLLPLVVVLLALVLLSGVPRLSRGTWLALAGALSLANAIALHTQMRRYVTGTDVSALDLDTSREWWWDLPVGPTTVWALGVLGFAVTAFVALSLCVTRRDALERSEHRAPIA</sequence>
<dbReference type="EMBL" id="WUEK01000005">
    <property type="protein sequence ID" value="MXG89797.1"/>
    <property type="molecule type" value="Genomic_DNA"/>
</dbReference>
<gene>
    <name evidence="2" type="ORF">GRQ65_09565</name>
</gene>
<keyword evidence="1" id="KW-0472">Membrane</keyword>
<feature type="transmembrane region" description="Helical" evidence="1">
    <location>
        <begin position="164"/>
        <end position="182"/>
    </location>
</feature>
<feature type="transmembrane region" description="Helical" evidence="1">
    <location>
        <begin position="358"/>
        <end position="375"/>
    </location>
</feature>
<keyword evidence="1" id="KW-0812">Transmembrane</keyword>
<evidence type="ECO:0000313" key="3">
    <source>
        <dbReference type="Proteomes" id="UP000473325"/>
    </source>
</evidence>
<feature type="transmembrane region" description="Helical" evidence="1">
    <location>
        <begin position="188"/>
        <end position="206"/>
    </location>
</feature>
<feature type="transmembrane region" description="Helical" evidence="1">
    <location>
        <begin position="12"/>
        <end position="32"/>
    </location>
</feature>
<dbReference type="Proteomes" id="UP000473325">
    <property type="component" value="Unassembled WGS sequence"/>
</dbReference>
<proteinExistence type="predicted"/>
<dbReference type="AlphaFoldDB" id="A0A6L7EQU7"/>
<feature type="transmembrane region" description="Helical" evidence="1">
    <location>
        <begin position="136"/>
        <end position="157"/>
    </location>
</feature>
<reference evidence="2 3" key="1">
    <citation type="submission" date="2019-12" db="EMBL/GenBank/DDBJ databases">
        <authorList>
            <person name="Kun Z."/>
        </authorList>
    </citation>
    <scope>NUCLEOTIDE SEQUENCE [LARGE SCALE GENOMIC DNA]</scope>
    <source>
        <strain evidence="2 3">YIM 123512</strain>
    </source>
</reference>
<feature type="transmembrane region" description="Helical" evidence="1">
    <location>
        <begin position="470"/>
        <end position="490"/>
    </location>
</feature>
<keyword evidence="3" id="KW-1185">Reference proteome</keyword>
<name>A0A6L7EQU7_9ACTN</name>
<evidence type="ECO:0000313" key="2">
    <source>
        <dbReference type="EMBL" id="MXG89797.1"/>
    </source>
</evidence>
<accession>A0A6L7EQU7</accession>